<sequence>MKSSVCEGADPKGTGHYKTGTGPVRIAVIGAGLIGLTHLKIIRRELLCEIVALVDPMPAAATVAAEQGIPCFSDHVRMLEAVKPDGVVIATPNALHVPVGLACAERGVHMLVEKPIADTVEAAQTLVEAAERAGVELLVGHHRRYNPIIRKARDIIQSGGIGRLTAVTGQCLMQKPENYFDMAWRRQAGGGPVLINMIHDIDNLRFVCGEIATVQAVSSNAVRGFAVEDTAAAIIGFANGALATLTISDAVATPWSWDTTAGEVPYIRSYREICYFFAGTEGGLSLPKLQLWSYKGEKGWGAQLSMDQHQVDAADPQTMQMRHFCRVIRGEEKPVITGADATRTLAATLAVKEAAETGCSVNVFG</sequence>
<dbReference type="InterPro" id="IPR036291">
    <property type="entry name" value="NAD(P)-bd_dom_sf"/>
</dbReference>
<dbReference type="SUPFAM" id="SSF55347">
    <property type="entry name" value="Glyceraldehyde-3-phosphate dehydrogenase-like, C-terminal domain"/>
    <property type="match status" value="1"/>
</dbReference>
<evidence type="ECO:0000259" key="2">
    <source>
        <dbReference type="Pfam" id="PF22725"/>
    </source>
</evidence>
<dbReference type="EMBL" id="VLLN01000032">
    <property type="protein sequence ID" value="TWJ14009.1"/>
    <property type="molecule type" value="Genomic_DNA"/>
</dbReference>
<dbReference type="PANTHER" id="PTHR43377">
    <property type="entry name" value="BILIVERDIN REDUCTASE A"/>
    <property type="match status" value="1"/>
</dbReference>
<evidence type="ECO:0000313" key="3">
    <source>
        <dbReference type="EMBL" id="TWJ14009.1"/>
    </source>
</evidence>
<gene>
    <name evidence="3" type="ORF">JN12_03580</name>
</gene>
<dbReference type="InterPro" id="IPR051450">
    <property type="entry name" value="Gfo/Idh/MocA_Oxidoreductases"/>
</dbReference>
<dbReference type="SUPFAM" id="SSF51735">
    <property type="entry name" value="NAD(P)-binding Rossmann-fold domains"/>
    <property type="match status" value="1"/>
</dbReference>
<dbReference type="RefSeq" id="WP_145025314.1">
    <property type="nucleotide sequence ID" value="NZ_VLLN01000032.1"/>
</dbReference>
<evidence type="ECO:0000259" key="1">
    <source>
        <dbReference type="Pfam" id="PF01408"/>
    </source>
</evidence>
<organism evidence="3 4">
    <name type="scientific">Geobacter argillaceus</name>
    <dbReference type="NCBI Taxonomy" id="345631"/>
    <lineage>
        <taxon>Bacteria</taxon>
        <taxon>Pseudomonadati</taxon>
        <taxon>Thermodesulfobacteriota</taxon>
        <taxon>Desulfuromonadia</taxon>
        <taxon>Geobacterales</taxon>
        <taxon>Geobacteraceae</taxon>
        <taxon>Geobacter</taxon>
    </lineage>
</organism>
<proteinExistence type="predicted"/>
<dbReference type="Gene3D" id="3.30.360.10">
    <property type="entry name" value="Dihydrodipicolinate Reductase, domain 2"/>
    <property type="match status" value="1"/>
</dbReference>
<dbReference type="Proteomes" id="UP000319449">
    <property type="component" value="Unassembled WGS sequence"/>
</dbReference>
<comment type="caution">
    <text evidence="3">The sequence shown here is derived from an EMBL/GenBank/DDBJ whole genome shotgun (WGS) entry which is preliminary data.</text>
</comment>
<dbReference type="AlphaFoldDB" id="A0A562V7Z3"/>
<dbReference type="Pfam" id="PF01408">
    <property type="entry name" value="GFO_IDH_MocA"/>
    <property type="match status" value="1"/>
</dbReference>
<accession>A0A562V7Z3</accession>
<feature type="domain" description="GFO/IDH/MocA-like oxidoreductase" evidence="2">
    <location>
        <begin position="149"/>
        <end position="272"/>
    </location>
</feature>
<dbReference type="Gene3D" id="3.40.50.720">
    <property type="entry name" value="NAD(P)-binding Rossmann-like Domain"/>
    <property type="match status" value="1"/>
</dbReference>
<protein>
    <submittedName>
        <fullName evidence="3">Putative dehydrogenase</fullName>
    </submittedName>
</protein>
<feature type="domain" description="Gfo/Idh/MocA-like oxidoreductase N-terminal" evidence="1">
    <location>
        <begin position="24"/>
        <end position="141"/>
    </location>
</feature>
<dbReference type="GO" id="GO:0000166">
    <property type="term" value="F:nucleotide binding"/>
    <property type="evidence" value="ECO:0007669"/>
    <property type="project" value="InterPro"/>
</dbReference>
<dbReference type="PANTHER" id="PTHR43377:SF8">
    <property type="entry name" value="BLR3664 PROTEIN"/>
    <property type="match status" value="1"/>
</dbReference>
<evidence type="ECO:0000313" key="4">
    <source>
        <dbReference type="Proteomes" id="UP000319449"/>
    </source>
</evidence>
<dbReference type="OrthoDB" id="9782091at2"/>
<dbReference type="InterPro" id="IPR000683">
    <property type="entry name" value="Gfo/Idh/MocA-like_OxRdtase_N"/>
</dbReference>
<name>A0A562V7Z3_9BACT</name>
<dbReference type="Pfam" id="PF22725">
    <property type="entry name" value="GFO_IDH_MocA_C3"/>
    <property type="match status" value="1"/>
</dbReference>
<reference evidence="3 4" key="1">
    <citation type="submission" date="2019-07" db="EMBL/GenBank/DDBJ databases">
        <title>Genomic Encyclopedia of Archaeal and Bacterial Type Strains, Phase II (KMG-II): from individual species to whole genera.</title>
        <authorList>
            <person name="Goeker M."/>
        </authorList>
    </citation>
    <scope>NUCLEOTIDE SEQUENCE [LARGE SCALE GENOMIC DNA]</scope>
    <source>
        <strain evidence="3 4">ATCC BAA-1139</strain>
    </source>
</reference>
<keyword evidence="4" id="KW-1185">Reference proteome</keyword>
<dbReference type="InterPro" id="IPR055170">
    <property type="entry name" value="GFO_IDH_MocA-like_dom"/>
</dbReference>